<proteinExistence type="predicted"/>
<keyword evidence="3" id="KW-1185">Reference proteome</keyword>
<dbReference type="AlphaFoldDB" id="A0A367FJJ5"/>
<evidence type="ECO:0000256" key="1">
    <source>
        <dbReference type="SAM" id="MobiDB-lite"/>
    </source>
</evidence>
<dbReference type="RefSeq" id="WP_114030324.1">
    <property type="nucleotide sequence ID" value="NZ_QOIL01000010.1"/>
</dbReference>
<dbReference type="Proteomes" id="UP000253094">
    <property type="component" value="Unassembled WGS sequence"/>
</dbReference>
<dbReference type="OrthoDB" id="6689546at2"/>
<sequence length="69" mass="7232">MSDTSPDPTADPTTDAAVDPAMDATVDEAVDEATRVFAGHRGVLDLTPDGTQITGIYTVTNPDKLSRAR</sequence>
<gene>
    <name evidence="2" type="ORF">DQ384_19825</name>
</gene>
<organism evidence="2 3">
    <name type="scientific">Sphaerisporangium album</name>
    <dbReference type="NCBI Taxonomy" id="509200"/>
    <lineage>
        <taxon>Bacteria</taxon>
        <taxon>Bacillati</taxon>
        <taxon>Actinomycetota</taxon>
        <taxon>Actinomycetes</taxon>
        <taxon>Streptosporangiales</taxon>
        <taxon>Streptosporangiaceae</taxon>
        <taxon>Sphaerisporangium</taxon>
    </lineage>
</organism>
<evidence type="ECO:0000313" key="3">
    <source>
        <dbReference type="Proteomes" id="UP000253094"/>
    </source>
</evidence>
<name>A0A367FJJ5_9ACTN</name>
<comment type="caution">
    <text evidence="2">The sequence shown here is derived from an EMBL/GenBank/DDBJ whole genome shotgun (WGS) entry which is preliminary data.</text>
</comment>
<reference evidence="2 3" key="1">
    <citation type="submission" date="2018-06" db="EMBL/GenBank/DDBJ databases">
        <title>Sphaerisporangium craniellae sp. nov., isolated from a marine sponge in the South China Sea.</title>
        <authorList>
            <person name="Li L."/>
        </authorList>
    </citation>
    <scope>NUCLEOTIDE SEQUENCE [LARGE SCALE GENOMIC DNA]</scope>
    <source>
        <strain evidence="2 3">CCTCC AA 208026</strain>
    </source>
</reference>
<protein>
    <submittedName>
        <fullName evidence="2">Uncharacterized protein</fullName>
    </submittedName>
</protein>
<accession>A0A367FJJ5</accession>
<evidence type="ECO:0000313" key="2">
    <source>
        <dbReference type="EMBL" id="RCG29815.1"/>
    </source>
</evidence>
<dbReference type="EMBL" id="QOIL01000010">
    <property type="protein sequence ID" value="RCG29815.1"/>
    <property type="molecule type" value="Genomic_DNA"/>
</dbReference>
<feature type="region of interest" description="Disordered" evidence="1">
    <location>
        <begin position="1"/>
        <end position="21"/>
    </location>
</feature>